<feature type="compositionally biased region" description="Low complexity" evidence="8">
    <location>
        <begin position="454"/>
        <end position="472"/>
    </location>
</feature>
<dbReference type="InterPro" id="IPR001623">
    <property type="entry name" value="DnaJ_domain"/>
</dbReference>
<dbReference type="PRINTS" id="PR00625">
    <property type="entry name" value="JDOMAIN"/>
</dbReference>
<feature type="compositionally biased region" description="Basic and acidic residues" evidence="8">
    <location>
        <begin position="474"/>
        <end position="483"/>
    </location>
</feature>
<dbReference type="Pfam" id="PF00226">
    <property type="entry name" value="DnaJ"/>
    <property type="match status" value="1"/>
</dbReference>
<feature type="region of interest" description="Disordered" evidence="8">
    <location>
        <begin position="453"/>
        <end position="528"/>
    </location>
</feature>
<dbReference type="SMART" id="SM00271">
    <property type="entry name" value="DnaJ"/>
    <property type="match status" value="1"/>
</dbReference>
<dbReference type="SUPFAM" id="SSF46565">
    <property type="entry name" value="Chaperone J-domain"/>
    <property type="match status" value="1"/>
</dbReference>
<dbReference type="GO" id="GO:0005524">
    <property type="term" value="F:ATP binding"/>
    <property type="evidence" value="ECO:0007669"/>
    <property type="project" value="InterPro"/>
</dbReference>
<keyword evidence="2" id="KW-0677">Repeat</keyword>
<dbReference type="PROSITE" id="PS51188">
    <property type="entry name" value="ZF_CR"/>
    <property type="match status" value="1"/>
</dbReference>
<proteinExistence type="inferred from homology"/>
<keyword evidence="5" id="KW-0143">Chaperone</keyword>
<evidence type="ECO:0000256" key="8">
    <source>
        <dbReference type="SAM" id="MobiDB-lite"/>
    </source>
</evidence>
<keyword evidence="1 7" id="KW-0479">Metal-binding</keyword>
<evidence type="ECO:0000256" key="2">
    <source>
        <dbReference type="ARBA" id="ARBA00022737"/>
    </source>
</evidence>
<dbReference type="Pfam" id="PF01556">
    <property type="entry name" value="DnaJ_C"/>
    <property type="match status" value="1"/>
</dbReference>
<dbReference type="HAMAP" id="MF_01152">
    <property type="entry name" value="DnaJ"/>
    <property type="match status" value="1"/>
</dbReference>
<dbReference type="OrthoDB" id="10256793at2759"/>
<dbReference type="FunFam" id="2.10.230.10:FF:000001">
    <property type="entry name" value="DnaJ subfamily A member 2"/>
    <property type="match status" value="1"/>
</dbReference>
<dbReference type="Gene3D" id="2.60.260.20">
    <property type="entry name" value="Urease metallochaperone UreE, N-terminal domain"/>
    <property type="match status" value="2"/>
</dbReference>
<dbReference type="InterPro" id="IPR001305">
    <property type="entry name" value="HSP_DnaJ_Cys-rich_dom"/>
</dbReference>
<gene>
    <name evidence="11" type="ORF">BC936DRAFT_147124</name>
</gene>
<keyword evidence="12" id="KW-1185">Reference proteome</keyword>
<evidence type="ECO:0000256" key="6">
    <source>
        <dbReference type="ARBA" id="ARBA00072890"/>
    </source>
</evidence>
<feature type="domain" description="J" evidence="9">
    <location>
        <begin position="100"/>
        <end position="164"/>
    </location>
</feature>
<dbReference type="CDD" id="cd10719">
    <property type="entry name" value="DnaJ_zf"/>
    <property type="match status" value="1"/>
</dbReference>
<dbReference type="PROSITE" id="PS00636">
    <property type="entry name" value="DNAJ_1"/>
    <property type="match status" value="1"/>
</dbReference>
<dbReference type="InterPro" id="IPR012724">
    <property type="entry name" value="DnaJ"/>
</dbReference>
<evidence type="ECO:0000313" key="11">
    <source>
        <dbReference type="EMBL" id="RUP46292.1"/>
    </source>
</evidence>
<dbReference type="EMBL" id="RBNI01006041">
    <property type="protein sequence ID" value="RUP46292.1"/>
    <property type="molecule type" value="Genomic_DNA"/>
</dbReference>
<dbReference type="CDD" id="cd06257">
    <property type="entry name" value="DnaJ"/>
    <property type="match status" value="1"/>
</dbReference>
<dbReference type="InterPro" id="IPR002939">
    <property type="entry name" value="DnaJ_C"/>
</dbReference>
<dbReference type="InterPro" id="IPR036869">
    <property type="entry name" value="J_dom_sf"/>
</dbReference>
<feature type="zinc finger region" description="CR-type" evidence="7">
    <location>
        <begin position="228"/>
        <end position="308"/>
    </location>
</feature>
<organism evidence="11 12">
    <name type="scientific">Jimgerdemannia flammicorona</name>
    <dbReference type="NCBI Taxonomy" id="994334"/>
    <lineage>
        <taxon>Eukaryota</taxon>
        <taxon>Fungi</taxon>
        <taxon>Fungi incertae sedis</taxon>
        <taxon>Mucoromycota</taxon>
        <taxon>Mucoromycotina</taxon>
        <taxon>Endogonomycetes</taxon>
        <taxon>Endogonales</taxon>
        <taxon>Endogonaceae</taxon>
        <taxon>Jimgerdemannia</taxon>
    </lineage>
</organism>
<dbReference type="PANTHER" id="PTHR43096:SF52">
    <property type="entry name" value="DNAJ HOMOLOG 1, MITOCHONDRIAL-RELATED"/>
    <property type="match status" value="1"/>
</dbReference>
<dbReference type="InterPro" id="IPR018253">
    <property type="entry name" value="DnaJ_domain_CS"/>
</dbReference>
<dbReference type="GO" id="GO:0005737">
    <property type="term" value="C:cytoplasm"/>
    <property type="evidence" value="ECO:0007669"/>
    <property type="project" value="TreeGrafter"/>
</dbReference>
<evidence type="ECO:0000259" key="10">
    <source>
        <dbReference type="PROSITE" id="PS51188"/>
    </source>
</evidence>
<dbReference type="PROSITE" id="PS50076">
    <property type="entry name" value="DNAJ_2"/>
    <property type="match status" value="1"/>
</dbReference>
<evidence type="ECO:0000256" key="4">
    <source>
        <dbReference type="ARBA" id="ARBA00022833"/>
    </source>
</evidence>
<dbReference type="PANTHER" id="PTHR43096">
    <property type="entry name" value="DNAJ HOMOLOG 1, MITOCHONDRIAL-RELATED"/>
    <property type="match status" value="1"/>
</dbReference>
<dbReference type="GO" id="GO:0042026">
    <property type="term" value="P:protein refolding"/>
    <property type="evidence" value="ECO:0007669"/>
    <property type="project" value="TreeGrafter"/>
</dbReference>
<dbReference type="InterPro" id="IPR008971">
    <property type="entry name" value="HSP40/DnaJ_pept-bd"/>
</dbReference>
<dbReference type="GO" id="GO:0031072">
    <property type="term" value="F:heat shock protein binding"/>
    <property type="evidence" value="ECO:0007669"/>
    <property type="project" value="InterPro"/>
</dbReference>
<dbReference type="SUPFAM" id="SSF57938">
    <property type="entry name" value="DnaJ/Hsp40 cysteine-rich domain"/>
    <property type="match status" value="1"/>
</dbReference>
<feature type="domain" description="CR-type" evidence="10">
    <location>
        <begin position="228"/>
        <end position="308"/>
    </location>
</feature>
<dbReference type="InterPro" id="IPR036410">
    <property type="entry name" value="HSP_DnaJ_Cys-rich_dom_sf"/>
</dbReference>
<evidence type="ECO:0000259" key="9">
    <source>
        <dbReference type="PROSITE" id="PS50076"/>
    </source>
</evidence>
<feature type="compositionally biased region" description="Basic and acidic residues" evidence="8">
    <location>
        <begin position="519"/>
        <end position="528"/>
    </location>
</feature>
<dbReference type="GO" id="GO:0008270">
    <property type="term" value="F:zinc ion binding"/>
    <property type="evidence" value="ECO:0007669"/>
    <property type="project" value="UniProtKB-KW"/>
</dbReference>
<dbReference type="Gene3D" id="1.10.287.110">
    <property type="entry name" value="DnaJ domain"/>
    <property type="match status" value="1"/>
</dbReference>
<feature type="compositionally biased region" description="Basic and acidic residues" evidence="8">
    <location>
        <begin position="491"/>
        <end position="504"/>
    </location>
</feature>
<dbReference type="NCBIfam" id="NF008035">
    <property type="entry name" value="PRK10767.1"/>
    <property type="match status" value="1"/>
</dbReference>
<keyword evidence="4 7" id="KW-0862">Zinc</keyword>
<evidence type="ECO:0000256" key="7">
    <source>
        <dbReference type="PROSITE-ProRule" id="PRU00546"/>
    </source>
</evidence>
<sequence length="528" mass="56924">MTGLAFPCQKFRFFIFVEINITVTPSLPPMASRPILAARLAPLLTPPRLFFTPTAATPHRPLLPHRALRTFVPVLGTIPNLYRQKRDFHATAPSRAAKQDPYVILGVSKTASQNDIKKAYYALAKKYHPDTNKDADAREKFVQIQEAYEILSDDQKRAHYDQFGHQSEAPSGPSGAGFGGFDPNDLFSSFFGAGFGARTAAAGTGASASIGDDIQKPITLTFMEAAKGTTKNITIEPIVSCASCSGTGLKAGKQKETCRTCRGTGVQSMVMGGFHMQTTCQECGGIGTHIPSNAQCQSCDGGGRKTGRKTVQVNIPPGVDNNSRIRMAGEGDAPMRGRGPSGDLYVLLNVLPSETFRRQDSDVFVDTTIPFHLAVLGGEVRVPTIDGDVELKVPSGSQPGDNILLRKRGIKKLRNQGRGDQIVTLKVELPKTLTEGQRSIIQEYAKLVDPAYHSISSSSSSPSTSNPRPTSNDDALHRDEKGGFLKSTFGKWKERLDPTHHKDTAAGGKAGDREAEEDGKEKKQGGVS</sequence>
<evidence type="ECO:0000256" key="1">
    <source>
        <dbReference type="ARBA" id="ARBA00022723"/>
    </source>
</evidence>
<dbReference type="Pfam" id="PF00684">
    <property type="entry name" value="DnaJ_CXXCXGXG"/>
    <property type="match status" value="1"/>
</dbReference>
<dbReference type="FunFam" id="2.60.260.20:FF:000005">
    <property type="entry name" value="Chaperone protein dnaJ 1, mitochondrial"/>
    <property type="match status" value="1"/>
</dbReference>
<comment type="caution">
    <text evidence="11">The sequence shown here is derived from an EMBL/GenBank/DDBJ whole genome shotgun (WGS) entry which is preliminary data.</text>
</comment>
<keyword evidence="3 7" id="KW-0863">Zinc-finger</keyword>
<evidence type="ECO:0000256" key="3">
    <source>
        <dbReference type="ARBA" id="ARBA00022771"/>
    </source>
</evidence>
<protein>
    <recommendedName>
        <fullName evidence="6">DnaJ homolog 1, mitochondrial</fullName>
    </recommendedName>
</protein>
<evidence type="ECO:0000313" key="12">
    <source>
        <dbReference type="Proteomes" id="UP000268093"/>
    </source>
</evidence>
<dbReference type="CDD" id="cd10747">
    <property type="entry name" value="DnaJ_C"/>
    <property type="match status" value="1"/>
</dbReference>
<accession>A0A433D612</accession>
<dbReference type="GO" id="GO:0051082">
    <property type="term" value="F:unfolded protein binding"/>
    <property type="evidence" value="ECO:0007669"/>
    <property type="project" value="InterPro"/>
</dbReference>
<dbReference type="Proteomes" id="UP000268093">
    <property type="component" value="Unassembled WGS sequence"/>
</dbReference>
<dbReference type="AlphaFoldDB" id="A0A433D612"/>
<dbReference type="Gene3D" id="2.10.230.10">
    <property type="entry name" value="Heat shock protein DnaJ, cysteine-rich domain"/>
    <property type="match status" value="1"/>
</dbReference>
<evidence type="ECO:0000256" key="5">
    <source>
        <dbReference type="ARBA" id="ARBA00023186"/>
    </source>
</evidence>
<dbReference type="SUPFAM" id="SSF49493">
    <property type="entry name" value="HSP40/DnaJ peptide-binding domain"/>
    <property type="match status" value="2"/>
</dbReference>
<reference evidence="11 12" key="1">
    <citation type="journal article" date="2018" name="New Phytol.">
        <title>Phylogenomics of Endogonaceae and evolution of mycorrhizas within Mucoromycota.</title>
        <authorList>
            <person name="Chang Y."/>
            <person name="Desiro A."/>
            <person name="Na H."/>
            <person name="Sandor L."/>
            <person name="Lipzen A."/>
            <person name="Clum A."/>
            <person name="Barry K."/>
            <person name="Grigoriev I.V."/>
            <person name="Martin F.M."/>
            <person name="Stajich J.E."/>
            <person name="Smith M.E."/>
            <person name="Bonito G."/>
            <person name="Spatafora J.W."/>
        </authorList>
    </citation>
    <scope>NUCLEOTIDE SEQUENCE [LARGE SCALE GENOMIC DNA]</scope>
    <source>
        <strain evidence="11 12">GMNB39</strain>
    </source>
</reference>
<dbReference type="GO" id="GO:0009408">
    <property type="term" value="P:response to heat"/>
    <property type="evidence" value="ECO:0007669"/>
    <property type="project" value="InterPro"/>
</dbReference>
<name>A0A433D612_9FUNG</name>